<protein>
    <submittedName>
        <fullName evidence="1">(apollo) hypothetical protein</fullName>
    </submittedName>
</protein>
<organism evidence="1 2">
    <name type="scientific">Parnassius apollo</name>
    <name type="common">Apollo butterfly</name>
    <name type="synonym">Papilio apollo</name>
    <dbReference type="NCBI Taxonomy" id="110799"/>
    <lineage>
        <taxon>Eukaryota</taxon>
        <taxon>Metazoa</taxon>
        <taxon>Ecdysozoa</taxon>
        <taxon>Arthropoda</taxon>
        <taxon>Hexapoda</taxon>
        <taxon>Insecta</taxon>
        <taxon>Pterygota</taxon>
        <taxon>Neoptera</taxon>
        <taxon>Endopterygota</taxon>
        <taxon>Lepidoptera</taxon>
        <taxon>Glossata</taxon>
        <taxon>Ditrysia</taxon>
        <taxon>Papilionoidea</taxon>
        <taxon>Papilionidae</taxon>
        <taxon>Parnassiinae</taxon>
        <taxon>Parnassini</taxon>
        <taxon>Parnassius</taxon>
        <taxon>Parnassius</taxon>
    </lineage>
</organism>
<dbReference type="EMBL" id="CAJQZP010001342">
    <property type="protein sequence ID" value="CAG5040412.1"/>
    <property type="molecule type" value="Genomic_DNA"/>
</dbReference>
<keyword evidence="2" id="KW-1185">Reference proteome</keyword>
<evidence type="ECO:0000313" key="2">
    <source>
        <dbReference type="Proteomes" id="UP000691718"/>
    </source>
</evidence>
<accession>A0A8S3XWE0</accession>
<reference evidence="1" key="1">
    <citation type="submission" date="2021-04" db="EMBL/GenBank/DDBJ databases">
        <authorList>
            <person name="Tunstrom K."/>
        </authorList>
    </citation>
    <scope>NUCLEOTIDE SEQUENCE</scope>
</reference>
<comment type="caution">
    <text evidence="1">The sequence shown here is derived from an EMBL/GenBank/DDBJ whole genome shotgun (WGS) entry which is preliminary data.</text>
</comment>
<dbReference type="AlphaFoldDB" id="A0A8S3XWE0"/>
<sequence length="71" mass="8315">MTSSRALQDFQIEEFLEEESETVDACSEEEDNLSVDDVQSDYEHDLINDFILEEVAEKISDLYPKKNKYSF</sequence>
<proteinExistence type="predicted"/>
<evidence type="ECO:0000313" key="1">
    <source>
        <dbReference type="EMBL" id="CAG5040412.1"/>
    </source>
</evidence>
<dbReference type="Proteomes" id="UP000691718">
    <property type="component" value="Unassembled WGS sequence"/>
</dbReference>
<name>A0A8S3XWE0_PARAO</name>
<dbReference type="OrthoDB" id="7478183at2759"/>
<gene>
    <name evidence="1" type="ORF">PAPOLLO_LOCUS21936</name>
</gene>